<evidence type="ECO:0000259" key="5">
    <source>
        <dbReference type="PROSITE" id="PS50048"/>
    </source>
</evidence>
<sequence>MTAELRERPSEITRRTIGPLDKRKNTTRCQPCANRRVKCDGGHPCERCVRTKKICAPQRLEQTGVKFVHVSGHELSCTIPMQVRKHEDAIYLDHFATFLQRCHFSKDFAATNADIVTIIGKYPLLFNIAIAIGALDASRKGSIRSFSELESPRYIAFLACGRSIQTLHSAIPMAKPVFRDDVFWTAFLHGLFELMAEKSSDSFANHMVLGTSKMLLLLEPTNPLSLPTESLIDAFWILETNRAILYGDNITLSPDKWQWISTRESWPDSMKKILILMIQSSTFAKRLFDKIGSIPRDLRSFDPRLDALALKGLEIKEKLLSWQKGSHLERLPVDAFTQLAVIVHHALLLYHCRNFTFYSCWMTRKIPQLNQSEVDKYVATILDLSQSLLSDTYIPGVLLLFPLRMAGAHVLESRAQERVLGTIRQIRQKGFIVSDRIEVDLQDFWHYKLGKIGEKQ</sequence>
<gene>
    <name evidence="6" type="ORF">BDV23DRAFT_193643</name>
</gene>
<evidence type="ECO:0000256" key="3">
    <source>
        <dbReference type="ARBA" id="ARBA00023163"/>
    </source>
</evidence>
<dbReference type="PANTHER" id="PTHR38111:SF2">
    <property type="entry name" value="FINGER DOMAIN PROTEIN, PUTATIVE (AFU_ORTHOLOGUE AFUA_1G01560)-RELATED"/>
    <property type="match status" value="1"/>
</dbReference>
<protein>
    <recommendedName>
        <fullName evidence="5">Zn(2)-C6 fungal-type domain-containing protein</fullName>
    </recommendedName>
</protein>
<name>A0A5N7CNM7_PETAA</name>
<dbReference type="GO" id="GO:0008270">
    <property type="term" value="F:zinc ion binding"/>
    <property type="evidence" value="ECO:0007669"/>
    <property type="project" value="InterPro"/>
</dbReference>
<dbReference type="OrthoDB" id="194358at2759"/>
<keyword evidence="2" id="KW-0238">DNA-binding</keyword>
<reference evidence="6" key="1">
    <citation type="submission" date="2019-04" db="EMBL/GenBank/DDBJ databases">
        <title>Friends and foes A comparative genomics studyof 23 Aspergillus species from section Flavi.</title>
        <authorList>
            <consortium name="DOE Joint Genome Institute"/>
            <person name="Kjaerbolling I."/>
            <person name="Vesth T."/>
            <person name="Frisvad J.C."/>
            <person name="Nybo J.L."/>
            <person name="Theobald S."/>
            <person name="Kildgaard S."/>
            <person name="Isbrandt T."/>
            <person name="Kuo A."/>
            <person name="Sato A."/>
            <person name="Lyhne E.K."/>
            <person name="Kogle M.E."/>
            <person name="Wiebenga A."/>
            <person name="Kun R.S."/>
            <person name="Lubbers R.J."/>
            <person name="Makela M.R."/>
            <person name="Barry K."/>
            <person name="Chovatia M."/>
            <person name="Clum A."/>
            <person name="Daum C."/>
            <person name="Haridas S."/>
            <person name="He G."/>
            <person name="LaButti K."/>
            <person name="Lipzen A."/>
            <person name="Mondo S."/>
            <person name="Riley R."/>
            <person name="Salamov A."/>
            <person name="Simmons B.A."/>
            <person name="Magnuson J.K."/>
            <person name="Henrissat B."/>
            <person name="Mortensen U.H."/>
            <person name="Larsen T.O."/>
            <person name="Devries R.P."/>
            <person name="Grigoriev I.V."/>
            <person name="Machida M."/>
            <person name="Baker S.E."/>
            <person name="Andersen M.R."/>
        </authorList>
    </citation>
    <scope>NUCLEOTIDE SEQUENCE [LARGE SCALE GENOMIC DNA]</scope>
    <source>
        <strain evidence="6">IBT 14317</strain>
    </source>
</reference>
<dbReference type="PANTHER" id="PTHR38111">
    <property type="entry name" value="ZN(2)-C6 FUNGAL-TYPE DOMAIN-CONTAINING PROTEIN-RELATED"/>
    <property type="match status" value="1"/>
</dbReference>
<proteinExistence type="predicted"/>
<keyword evidence="3" id="KW-0804">Transcription</keyword>
<dbReference type="InterPro" id="IPR053178">
    <property type="entry name" value="Osmoadaptation_assoc"/>
</dbReference>
<dbReference type="GO" id="GO:0003677">
    <property type="term" value="F:DNA binding"/>
    <property type="evidence" value="ECO:0007669"/>
    <property type="project" value="UniProtKB-KW"/>
</dbReference>
<dbReference type="Gene3D" id="4.10.240.10">
    <property type="entry name" value="Zn(2)-C6 fungal-type DNA-binding domain"/>
    <property type="match status" value="1"/>
</dbReference>
<dbReference type="EMBL" id="ML735217">
    <property type="protein sequence ID" value="KAE8395870.1"/>
    <property type="molecule type" value="Genomic_DNA"/>
</dbReference>
<evidence type="ECO:0000256" key="2">
    <source>
        <dbReference type="ARBA" id="ARBA00023125"/>
    </source>
</evidence>
<dbReference type="Pfam" id="PF11951">
    <property type="entry name" value="Fungal_trans_2"/>
    <property type="match status" value="1"/>
</dbReference>
<dbReference type="AlphaFoldDB" id="A0A5N7CNM7"/>
<dbReference type="GO" id="GO:0000981">
    <property type="term" value="F:DNA-binding transcription factor activity, RNA polymerase II-specific"/>
    <property type="evidence" value="ECO:0007669"/>
    <property type="project" value="InterPro"/>
</dbReference>
<dbReference type="InterPro" id="IPR001138">
    <property type="entry name" value="Zn2Cys6_DnaBD"/>
</dbReference>
<keyword evidence="4" id="KW-0539">Nucleus</keyword>
<evidence type="ECO:0000313" key="6">
    <source>
        <dbReference type="EMBL" id="KAE8395870.1"/>
    </source>
</evidence>
<dbReference type="Proteomes" id="UP000326877">
    <property type="component" value="Unassembled WGS sequence"/>
</dbReference>
<dbReference type="InterPro" id="IPR036864">
    <property type="entry name" value="Zn2-C6_fun-type_DNA-bd_sf"/>
</dbReference>
<dbReference type="GO" id="GO:0009893">
    <property type="term" value="P:positive regulation of metabolic process"/>
    <property type="evidence" value="ECO:0007669"/>
    <property type="project" value="UniProtKB-ARBA"/>
</dbReference>
<keyword evidence="1" id="KW-0805">Transcription regulation</keyword>
<evidence type="ECO:0000256" key="1">
    <source>
        <dbReference type="ARBA" id="ARBA00023015"/>
    </source>
</evidence>
<dbReference type="SUPFAM" id="SSF57701">
    <property type="entry name" value="Zn2/Cys6 DNA-binding domain"/>
    <property type="match status" value="1"/>
</dbReference>
<dbReference type="CDD" id="cd00067">
    <property type="entry name" value="GAL4"/>
    <property type="match status" value="1"/>
</dbReference>
<dbReference type="InterPro" id="IPR021858">
    <property type="entry name" value="Fun_TF"/>
</dbReference>
<evidence type="ECO:0000256" key="4">
    <source>
        <dbReference type="ARBA" id="ARBA00023242"/>
    </source>
</evidence>
<feature type="domain" description="Zn(2)-C6 fungal-type" evidence="5">
    <location>
        <begin position="28"/>
        <end position="55"/>
    </location>
</feature>
<dbReference type="PROSITE" id="PS50048">
    <property type="entry name" value="ZN2_CY6_FUNGAL_2"/>
    <property type="match status" value="1"/>
</dbReference>
<organism evidence="6">
    <name type="scientific">Petromyces alliaceus</name>
    <name type="common">Aspergillus alliaceus</name>
    <dbReference type="NCBI Taxonomy" id="209559"/>
    <lineage>
        <taxon>Eukaryota</taxon>
        <taxon>Fungi</taxon>
        <taxon>Dikarya</taxon>
        <taxon>Ascomycota</taxon>
        <taxon>Pezizomycotina</taxon>
        <taxon>Eurotiomycetes</taxon>
        <taxon>Eurotiomycetidae</taxon>
        <taxon>Eurotiales</taxon>
        <taxon>Aspergillaceae</taxon>
        <taxon>Aspergillus</taxon>
        <taxon>Aspergillus subgen. Circumdati</taxon>
    </lineage>
</organism>
<accession>A0A5N7CNM7</accession>